<dbReference type="KEGG" id="cln:UPTC3659_0007"/>
<dbReference type="Gene3D" id="3.30.70.790">
    <property type="entry name" value="UreE, C-terminal domain"/>
    <property type="match status" value="1"/>
</dbReference>
<dbReference type="Gene3D" id="2.60.260.20">
    <property type="entry name" value="Urease metallochaperone UreE, N-terminal domain"/>
    <property type="match status" value="1"/>
</dbReference>
<dbReference type="InterPro" id="IPR036118">
    <property type="entry name" value="UreE_N_sf"/>
</dbReference>
<proteinExistence type="predicted"/>
<reference evidence="2 3" key="1">
    <citation type="journal article" date="2014" name="Genome Biol. Evol.">
        <title>Comparative Genomics of the Campylobacter lari Group.</title>
        <authorList>
            <person name="Miller W.G."/>
            <person name="Yee E."/>
            <person name="Chapman M.H."/>
            <person name="Smith T.P."/>
            <person name="Bono J.L."/>
            <person name="Huynh S."/>
            <person name="Parker C.T."/>
            <person name="Vandamme P."/>
            <person name="Luong K."/>
            <person name="Korlach J."/>
        </authorList>
    </citation>
    <scope>NUCLEOTIDE SEQUENCE [LARGE SCALE GENOMIC DNA]</scope>
    <source>
        <strain evidence="3">RM3659</strain>
    </source>
</reference>
<evidence type="ECO:0000313" key="3">
    <source>
        <dbReference type="Proteomes" id="UP000031130"/>
    </source>
</evidence>
<protein>
    <submittedName>
        <fullName evidence="2">Urease accessory protein UreE</fullName>
    </submittedName>
</protein>
<organism evidence="2 3">
    <name type="scientific">Campylobacter lari NCTC 11845</name>
    <dbReference type="NCBI Taxonomy" id="1388749"/>
    <lineage>
        <taxon>Bacteria</taxon>
        <taxon>Pseudomonadati</taxon>
        <taxon>Campylobacterota</taxon>
        <taxon>Epsilonproteobacteria</taxon>
        <taxon>Campylobacterales</taxon>
        <taxon>Campylobacteraceae</taxon>
        <taxon>Campylobacter</taxon>
    </lineage>
</organism>
<dbReference type="SUPFAM" id="SSF69737">
    <property type="entry name" value="Urease metallochaperone UreE, C-terminal domain"/>
    <property type="match status" value="1"/>
</dbReference>
<dbReference type="GO" id="GO:0016151">
    <property type="term" value="F:nickel cation binding"/>
    <property type="evidence" value="ECO:0007669"/>
    <property type="project" value="InterPro"/>
</dbReference>
<dbReference type="InterPro" id="IPR007864">
    <property type="entry name" value="UreE_C_dom"/>
</dbReference>
<sequence>MILLQNKITHYDLNKECDFLELSWFDTFKKILRTTTLKGLDVAIKMPDNKGLNHNDCLYDEDFLILVKIKPEKVLKIHIENEYNLALISYQVGNMHLNLFYKDHKLITLEQNSIIRFLEKFNIKYEKCEEILEPKYMLDMPSFIQVDPNFKLIKE</sequence>
<dbReference type="GO" id="GO:0019627">
    <property type="term" value="P:urea metabolic process"/>
    <property type="evidence" value="ECO:0007669"/>
    <property type="project" value="InterPro"/>
</dbReference>
<dbReference type="GO" id="GO:0065003">
    <property type="term" value="P:protein-containing complex assembly"/>
    <property type="evidence" value="ECO:0007669"/>
    <property type="project" value="InterPro"/>
</dbReference>
<dbReference type="Proteomes" id="UP000031130">
    <property type="component" value="Chromosome"/>
</dbReference>
<dbReference type="AlphaFoldDB" id="A0A0A8HSJ5"/>
<evidence type="ECO:0000313" key="2">
    <source>
        <dbReference type="EMBL" id="AJD00899.1"/>
    </source>
</evidence>
<dbReference type="RefSeq" id="WP_039624994.1">
    <property type="nucleotide sequence ID" value="NZ_CP007775.1"/>
</dbReference>
<gene>
    <name evidence="2" type="primary">ureE</name>
    <name evidence="2" type="ORF">UPTC3659_0007</name>
</gene>
<dbReference type="HOGENOM" id="CLU_093757_3_0_7"/>
<accession>A0A0A8HSJ5</accession>
<dbReference type="EMBL" id="CP007775">
    <property type="protein sequence ID" value="AJD00899.1"/>
    <property type="molecule type" value="Genomic_DNA"/>
</dbReference>
<name>A0A0A8HSJ5_CAMLA</name>
<dbReference type="OrthoDB" id="9810882at2"/>
<evidence type="ECO:0000259" key="1">
    <source>
        <dbReference type="SMART" id="SM00988"/>
    </source>
</evidence>
<dbReference type="InterPro" id="IPR004029">
    <property type="entry name" value="UreE_N"/>
</dbReference>
<dbReference type="Pfam" id="PF05194">
    <property type="entry name" value="UreE_C"/>
    <property type="match status" value="1"/>
</dbReference>
<dbReference type="Pfam" id="PF02814">
    <property type="entry name" value="UreE_N"/>
    <property type="match status" value="1"/>
</dbReference>
<dbReference type="SMART" id="SM00988">
    <property type="entry name" value="UreE_N"/>
    <property type="match status" value="1"/>
</dbReference>
<feature type="domain" description="UreE urease accessory N-terminal" evidence="1">
    <location>
        <begin position="1"/>
        <end position="66"/>
    </location>
</feature>
<dbReference type="SUPFAM" id="SSF69287">
    <property type="entry name" value="Urease metallochaperone UreE, N-terminal domain"/>
    <property type="match status" value="1"/>
</dbReference>